<keyword evidence="6" id="KW-1185">Reference proteome</keyword>
<evidence type="ECO:0000313" key="5">
    <source>
        <dbReference type="EMBL" id="GAA4313922.1"/>
    </source>
</evidence>
<gene>
    <name evidence="5" type="ORF">GCM10023143_24500</name>
</gene>
<dbReference type="InterPro" id="IPR009057">
    <property type="entry name" value="Homeodomain-like_sf"/>
</dbReference>
<dbReference type="PRINTS" id="PR00032">
    <property type="entry name" value="HTHARAC"/>
</dbReference>
<feature type="domain" description="HTH araC/xylS-type" evidence="4">
    <location>
        <begin position="187"/>
        <end position="285"/>
    </location>
</feature>
<proteinExistence type="predicted"/>
<organism evidence="5 6">
    <name type="scientific">Compostibacter hankyongensis</name>
    <dbReference type="NCBI Taxonomy" id="1007089"/>
    <lineage>
        <taxon>Bacteria</taxon>
        <taxon>Pseudomonadati</taxon>
        <taxon>Bacteroidota</taxon>
        <taxon>Chitinophagia</taxon>
        <taxon>Chitinophagales</taxon>
        <taxon>Chitinophagaceae</taxon>
        <taxon>Compostibacter</taxon>
    </lineage>
</organism>
<keyword evidence="3" id="KW-0804">Transcription</keyword>
<comment type="caution">
    <text evidence="5">The sequence shown here is derived from an EMBL/GenBank/DDBJ whole genome shotgun (WGS) entry which is preliminary data.</text>
</comment>
<dbReference type="SUPFAM" id="SSF46689">
    <property type="entry name" value="Homeodomain-like"/>
    <property type="match status" value="2"/>
</dbReference>
<dbReference type="SMART" id="SM00342">
    <property type="entry name" value="HTH_ARAC"/>
    <property type="match status" value="1"/>
</dbReference>
<dbReference type="RefSeq" id="WP_344979707.1">
    <property type="nucleotide sequence ID" value="NZ_BAABFN010000005.1"/>
</dbReference>
<accession>A0ABP8FZA6</accession>
<evidence type="ECO:0000256" key="3">
    <source>
        <dbReference type="ARBA" id="ARBA00023163"/>
    </source>
</evidence>
<name>A0ABP8FZA6_9BACT</name>
<evidence type="ECO:0000259" key="4">
    <source>
        <dbReference type="PROSITE" id="PS01124"/>
    </source>
</evidence>
<dbReference type="PROSITE" id="PS01124">
    <property type="entry name" value="HTH_ARAC_FAMILY_2"/>
    <property type="match status" value="1"/>
</dbReference>
<dbReference type="Gene3D" id="1.10.10.60">
    <property type="entry name" value="Homeodomain-like"/>
    <property type="match status" value="2"/>
</dbReference>
<sequence length="291" mass="34265">MKPILGKISTPAESQLMVIERREPYFNNLFHFHPECELVYVVESHGRRIVGDSIEHFEKGDLVFVGSNLPHVWYNEEVYYQGRTDLQARSVVVYFLQELFGEKFFSLEETRQLADFFQRARRGMKIYGKAHKAATRSLLRLPAQKGMDRIISLLQILQLLSETQEYEYLASIGYTHAYNPRDNHKIDEVFKFVLSNYHRDISLNEVARITNFTPQSFCRFFKNRTKKSFVQFVNEVRIGQVCRKLSEEEWSIAETAYSCGFQNLSNFNRFFKEMTGKTPKAYRQEIKISES</sequence>
<dbReference type="Pfam" id="PF12833">
    <property type="entry name" value="HTH_18"/>
    <property type="match status" value="1"/>
</dbReference>
<evidence type="ECO:0000256" key="2">
    <source>
        <dbReference type="ARBA" id="ARBA00023125"/>
    </source>
</evidence>
<keyword evidence="2" id="KW-0238">DNA-binding</keyword>
<reference evidence="6" key="1">
    <citation type="journal article" date="2019" name="Int. J. Syst. Evol. Microbiol.">
        <title>The Global Catalogue of Microorganisms (GCM) 10K type strain sequencing project: providing services to taxonomists for standard genome sequencing and annotation.</title>
        <authorList>
            <consortium name="The Broad Institute Genomics Platform"/>
            <consortium name="The Broad Institute Genome Sequencing Center for Infectious Disease"/>
            <person name="Wu L."/>
            <person name="Ma J."/>
        </authorList>
    </citation>
    <scope>NUCLEOTIDE SEQUENCE [LARGE SCALE GENOMIC DNA]</scope>
    <source>
        <strain evidence="6">JCM 17664</strain>
    </source>
</reference>
<dbReference type="EMBL" id="BAABFN010000005">
    <property type="protein sequence ID" value="GAA4313922.1"/>
    <property type="molecule type" value="Genomic_DNA"/>
</dbReference>
<dbReference type="InterPro" id="IPR020449">
    <property type="entry name" value="Tscrpt_reg_AraC-type_HTH"/>
</dbReference>
<dbReference type="PROSITE" id="PS00041">
    <property type="entry name" value="HTH_ARAC_FAMILY_1"/>
    <property type="match status" value="1"/>
</dbReference>
<dbReference type="InterPro" id="IPR011051">
    <property type="entry name" value="RmlC_Cupin_sf"/>
</dbReference>
<dbReference type="Gene3D" id="2.60.120.10">
    <property type="entry name" value="Jelly Rolls"/>
    <property type="match status" value="1"/>
</dbReference>
<dbReference type="InterPro" id="IPR018060">
    <property type="entry name" value="HTH_AraC"/>
</dbReference>
<dbReference type="InterPro" id="IPR018062">
    <property type="entry name" value="HTH_AraC-typ_CS"/>
</dbReference>
<dbReference type="CDD" id="cd06976">
    <property type="entry name" value="cupin_MtlR-like_N"/>
    <property type="match status" value="1"/>
</dbReference>
<evidence type="ECO:0000313" key="6">
    <source>
        <dbReference type="Proteomes" id="UP001501207"/>
    </source>
</evidence>
<dbReference type="SUPFAM" id="SSF51182">
    <property type="entry name" value="RmlC-like cupins"/>
    <property type="match status" value="1"/>
</dbReference>
<dbReference type="PANTHER" id="PTHR43280">
    <property type="entry name" value="ARAC-FAMILY TRANSCRIPTIONAL REGULATOR"/>
    <property type="match status" value="1"/>
</dbReference>
<dbReference type="PANTHER" id="PTHR43280:SF27">
    <property type="entry name" value="TRANSCRIPTIONAL REGULATOR MTLR"/>
    <property type="match status" value="1"/>
</dbReference>
<evidence type="ECO:0000256" key="1">
    <source>
        <dbReference type="ARBA" id="ARBA00023015"/>
    </source>
</evidence>
<keyword evidence="1" id="KW-0805">Transcription regulation</keyword>
<dbReference type="InterPro" id="IPR014710">
    <property type="entry name" value="RmlC-like_jellyroll"/>
</dbReference>
<protein>
    <submittedName>
        <fullName evidence="5">AraC family transcriptional regulator</fullName>
    </submittedName>
</protein>
<dbReference type="Proteomes" id="UP001501207">
    <property type="component" value="Unassembled WGS sequence"/>
</dbReference>